<gene>
    <name evidence="8" type="ORF">GH754_16475</name>
</gene>
<protein>
    <submittedName>
        <fullName evidence="8">Extracellular solute-binding protein</fullName>
    </submittedName>
</protein>
<keyword evidence="3" id="KW-0472">Membrane</keyword>
<evidence type="ECO:0000313" key="9">
    <source>
        <dbReference type="Proteomes" id="UP000480185"/>
    </source>
</evidence>
<dbReference type="EMBL" id="WJNH01000013">
    <property type="protein sequence ID" value="MRG87861.1"/>
    <property type="molecule type" value="Genomic_DNA"/>
</dbReference>
<keyword evidence="5" id="KW-0449">Lipoprotein</keyword>
<sequence>MVKKLSFILIALMFVIMAGCGNTEDSNNEGKSGEESGDKVTLNLLQFKTEIVEQVKQMAEDYQKENPNVQINAQVVDDYSTLRKARFASGQGPDIFFVRGYTDMEDWSEYLTDLSNEPWMDQVSEAAKPGMTLDGKMYGFPVGLEGYGFIYNKDLFKEAGIEEVPKTLSELEEVNEKLKAAGIKSFTEGYKEDWILGLHLFNLPFSAVEDPGAYAQGLKSGEKTLNDNPYMDGFFNVLDATVDYGEGTNSIGVDYTRQLSSFTSGESAMMQQGVWTMGSIEEANADMNIGMFAIPLSENAEETRLPVDVPAYYAVNNQSDHVEEAKKFLTWLHENGDTYLVDSFNFIPAFEDIETTDELGPLAKELMKYSKEGQTMPWAMNYWPSGLDTDFAAALQSYVAGQTNQEETIEQLQSIVDDRMKE</sequence>
<dbReference type="Gene3D" id="3.40.190.10">
    <property type="entry name" value="Periplasmic binding protein-like II"/>
    <property type="match status" value="2"/>
</dbReference>
<dbReference type="OrthoDB" id="9763054at2"/>
<dbReference type="SUPFAM" id="SSF53850">
    <property type="entry name" value="Periplasmic binding protein-like II"/>
    <property type="match status" value="1"/>
</dbReference>
<evidence type="ECO:0000256" key="2">
    <source>
        <dbReference type="ARBA" id="ARBA00022729"/>
    </source>
</evidence>
<proteinExistence type="predicted"/>
<keyword evidence="9" id="KW-1185">Reference proteome</keyword>
<evidence type="ECO:0000313" key="8">
    <source>
        <dbReference type="EMBL" id="MRG87861.1"/>
    </source>
</evidence>
<evidence type="ECO:0000256" key="7">
    <source>
        <dbReference type="SAM" id="SignalP"/>
    </source>
</evidence>
<name>A0A6G1XA18_9BACI</name>
<dbReference type="RefSeq" id="WP_153729754.1">
    <property type="nucleotide sequence ID" value="NZ_WJNH01000013.1"/>
</dbReference>
<feature type="coiled-coil region" evidence="6">
    <location>
        <begin position="45"/>
        <end position="72"/>
    </location>
</feature>
<evidence type="ECO:0000256" key="3">
    <source>
        <dbReference type="ARBA" id="ARBA00023136"/>
    </source>
</evidence>
<dbReference type="Pfam" id="PF01547">
    <property type="entry name" value="SBP_bac_1"/>
    <property type="match status" value="1"/>
</dbReference>
<dbReference type="InterPro" id="IPR050490">
    <property type="entry name" value="Bact_solute-bd_prot1"/>
</dbReference>
<keyword evidence="6" id="KW-0175">Coiled coil</keyword>
<evidence type="ECO:0000256" key="4">
    <source>
        <dbReference type="ARBA" id="ARBA00023139"/>
    </source>
</evidence>
<dbReference type="PANTHER" id="PTHR43649:SF33">
    <property type="entry name" value="POLYGALACTURONAN_RHAMNOGALACTURONAN-BINDING PROTEIN YTCQ"/>
    <property type="match status" value="1"/>
</dbReference>
<feature type="signal peptide" evidence="7">
    <location>
        <begin position="1"/>
        <end position="18"/>
    </location>
</feature>
<keyword evidence="1" id="KW-1003">Cell membrane</keyword>
<feature type="chain" id="PRO_5038690312" evidence="7">
    <location>
        <begin position="19"/>
        <end position="422"/>
    </location>
</feature>
<comment type="caution">
    <text evidence="8">The sequence shown here is derived from an EMBL/GenBank/DDBJ whole genome shotgun (WGS) entry which is preliminary data.</text>
</comment>
<dbReference type="AlphaFoldDB" id="A0A6G1XA18"/>
<dbReference type="PANTHER" id="PTHR43649">
    <property type="entry name" value="ARABINOSE-BINDING PROTEIN-RELATED"/>
    <property type="match status" value="1"/>
</dbReference>
<dbReference type="PROSITE" id="PS51257">
    <property type="entry name" value="PROKAR_LIPOPROTEIN"/>
    <property type="match status" value="1"/>
</dbReference>
<evidence type="ECO:0000256" key="5">
    <source>
        <dbReference type="ARBA" id="ARBA00023288"/>
    </source>
</evidence>
<dbReference type="InterPro" id="IPR006059">
    <property type="entry name" value="SBP"/>
</dbReference>
<keyword evidence="4" id="KW-0564">Palmitate</keyword>
<organism evidence="8 9">
    <name type="scientific">Salinibacillus xinjiangensis</name>
    <dbReference type="NCBI Taxonomy" id="1229268"/>
    <lineage>
        <taxon>Bacteria</taxon>
        <taxon>Bacillati</taxon>
        <taxon>Bacillota</taxon>
        <taxon>Bacilli</taxon>
        <taxon>Bacillales</taxon>
        <taxon>Bacillaceae</taxon>
        <taxon>Salinibacillus</taxon>
    </lineage>
</organism>
<evidence type="ECO:0000256" key="1">
    <source>
        <dbReference type="ARBA" id="ARBA00022475"/>
    </source>
</evidence>
<keyword evidence="2 7" id="KW-0732">Signal</keyword>
<accession>A0A6G1XA18</accession>
<reference evidence="8 9" key="1">
    <citation type="submission" date="2019-11" db="EMBL/GenBank/DDBJ databases">
        <authorList>
            <person name="Li J."/>
        </authorList>
    </citation>
    <scope>NUCLEOTIDE SEQUENCE [LARGE SCALE GENOMIC DNA]</scope>
    <source>
        <strain evidence="8 9">J4</strain>
    </source>
</reference>
<evidence type="ECO:0000256" key="6">
    <source>
        <dbReference type="SAM" id="Coils"/>
    </source>
</evidence>
<dbReference type="Proteomes" id="UP000480185">
    <property type="component" value="Unassembled WGS sequence"/>
</dbReference>